<dbReference type="AlphaFoldDB" id="A0A975CNN8"/>
<dbReference type="InterPro" id="IPR032160">
    <property type="entry name" value="DUF4996"/>
</dbReference>
<dbReference type="SUPFAM" id="SSF51695">
    <property type="entry name" value="PLC-like phosphodiesterases"/>
    <property type="match status" value="1"/>
</dbReference>
<evidence type="ECO:0000313" key="3">
    <source>
        <dbReference type="Proteomes" id="UP000663920"/>
    </source>
</evidence>
<feature type="domain" description="GP-PDE" evidence="1">
    <location>
        <begin position="53"/>
        <end position="313"/>
    </location>
</feature>
<protein>
    <submittedName>
        <fullName evidence="2">Glycerophosphodiester phosphodiesterase family protein</fullName>
    </submittedName>
</protein>
<dbReference type="Pfam" id="PF16387">
    <property type="entry name" value="DUF4996"/>
    <property type="match status" value="1"/>
</dbReference>
<dbReference type="Gene3D" id="3.20.20.190">
    <property type="entry name" value="Phosphatidylinositol (PI) phosphodiesterase"/>
    <property type="match status" value="1"/>
</dbReference>
<name>A0A975CNN8_9FLAO</name>
<evidence type="ECO:0000259" key="1">
    <source>
        <dbReference type="PROSITE" id="PS51704"/>
    </source>
</evidence>
<keyword evidence="3" id="KW-1185">Reference proteome</keyword>
<dbReference type="InterPro" id="IPR030395">
    <property type="entry name" value="GP_PDE_dom"/>
</dbReference>
<dbReference type="EMBL" id="CP071869">
    <property type="protein sequence ID" value="QTE22555.1"/>
    <property type="molecule type" value="Genomic_DNA"/>
</dbReference>
<organism evidence="2 3">
    <name type="scientific">Polaribacter cellanae</name>
    <dbReference type="NCBI Taxonomy" id="2818493"/>
    <lineage>
        <taxon>Bacteria</taxon>
        <taxon>Pseudomonadati</taxon>
        <taxon>Bacteroidota</taxon>
        <taxon>Flavobacteriia</taxon>
        <taxon>Flavobacteriales</taxon>
        <taxon>Flavobacteriaceae</taxon>
    </lineage>
</organism>
<dbReference type="KEGG" id="pcea:J3359_17450"/>
<dbReference type="GO" id="GO:0006644">
    <property type="term" value="P:phospholipid metabolic process"/>
    <property type="evidence" value="ECO:0007669"/>
    <property type="project" value="TreeGrafter"/>
</dbReference>
<sequence length="313" mass="35812">MKKTHLLYSFLFLLSLMSCKETTSKEEPKIITKKVVTINNLIKNLKDSKNEDVIVVAHRGDWRNAPENSIQAIKNCIKMGVDMVEIDVQETKDGQLVLMHDKTINRTTTGKGKVTELTWEYLQTLQLLDGIGHETPHKIPTLQEALKVCKGKILVNLDKSYKIFDKCFEIAKKTGTLAQIIIKGNKTKAEVESEFGNYLNNINFMPIVRLNNPNSKKIVTDYLKDKNNIPVAFEFTVPQDTIALIKEFKNIREQGASIWVNSLWPKHNGGHDDEKAALNPKVYDWYLNNHIDIIQTDRPALLLSYLREKGKHQ</sequence>
<dbReference type="RefSeq" id="WP_208078408.1">
    <property type="nucleotide sequence ID" value="NZ_CP071869.1"/>
</dbReference>
<dbReference type="PANTHER" id="PTHR46320">
    <property type="entry name" value="GLYCEROPHOSPHODIESTER PHOSPHODIESTERASE 1"/>
    <property type="match status" value="1"/>
</dbReference>
<dbReference type="PROSITE" id="PS50007">
    <property type="entry name" value="PIPLC_X_DOMAIN"/>
    <property type="match status" value="1"/>
</dbReference>
<dbReference type="PROSITE" id="PS51704">
    <property type="entry name" value="GP_PDE"/>
    <property type="match status" value="1"/>
</dbReference>
<reference evidence="2 3" key="1">
    <citation type="submission" date="2021-03" db="EMBL/GenBank/DDBJ databases">
        <title>Complete genome of Polaribacter_sp.SM13.</title>
        <authorList>
            <person name="Jeong S.W."/>
            <person name="Bae J.W."/>
        </authorList>
    </citation>
    <scope>NUCLEOTIDE SEQUENCE [LARGE SCALE GENOMIC DNA]</scope>
    <source>
        <strain evidence="2 3">SM13</strain>
    </source>
</reference>
<proteinExistence type="predicted"/>
<dbReference type="PROSITE" id="PS51257">
    <property type="entry name" value="PROKAR_LIPOPROTEIN"/>
    <property type="match status" value="1"/>
</dbReference>
<dbReference type="GO" id="GO:0070291">
    <property type="term" value="P:N-acylethanolamine metabolic process"/>
    <property type="evidence" value="ECO:0007669"/>
    <property type="project" value="TreeGrafter"/>
</dbReference>
<dbReference type="InterPro" id="IPR017946">
    <property type="entry name" value="PLC-like_Pdiesterase_TIM-brl"/>
</dbReference>
<dbReference type="Proteomes" id="UP000663920">
    <property type="component" value="Chromosome"/>
</dbReference>
<dbReference type="GO" id="GO:0005886">
    <property type="term" value="C:plasma membrane"/>
    <property type="evidence" value="ECO:0007669"/>
    <property type="project" value="TreeGrafter"/>
</dbReference>
<dbReference type="Pfam" id="PF03009">
    <property type="entry name" value="GDPD"/>
    <property type="match status" value="1"/>
</dbReference>
<dbReference type="CDD" id="cd08566">
    <property type="entry name" value="GDPD_AtGDE_like"/>
    <property type="match status" value="1"/>
</dbReference>
<accession>A0A975CNN8</accession>
<dbReference type="PANTHER" id="PTHR46320:SF1">
    <property type="entry name" value="GLYCEROPHOSPHODIESTER PHOSPHODIESTERASE 1"/>
    <property type="match status" value="1"/>
</dbReference>
<evidence type="ECO:0000313" key="2">
    <source>
        <dbReference type="EMBL" id="QTE22555.1"/>
    </source>
</evidence>
<dbReference type="GO" id="GO:0006580">
    <property type="term" value="P:ethanolamine metabolic process"/>
    <property type="evidence" value="ECO:0007669"/>
    <property type="project" value="TreeGrafter"/>
</dbReference>
<dbReference type="GO" id="GO:0008889">
    <property type="term" value="F:glycerophosphodiester phosphodiesterase activity"/>
    <property type="evidence" value="ECO:0007669"/>
    <property type="project" value="TreeGrafter"/>
</dbReference>
<gene>
    <name evidence="2" type="ORF">J3359_17450</name>
</gene>